<dbReference type="Proteomes" id="UP000321393">
    <property type="component" value="Unassembled WGS sequence"/>
</dbReference>
<evidence type="ECO:0000313" key="1">
    <source>
        <dbReference type="EMBL" id="KAA0045505.1"/>
    </source>
</evidence>
<dbReference type="OrthoDB" id="1898716at2759"/>
<dbReference type="STRING" id="1194695.A0A5A7TVU8"/>
<evidence type="ECO:0000313" key="2">
    <source>
        <dbReference type="Proteomes" id="UP000321393"/>
    </source>
</evidence>
<proteinExistence type="predicted"/>
<sequence length="101" mass="11361">MLDQLSDLQNKEQMLIETNRALQMKLEEISSRNNIRHPWDGGDQSMSYGTQNAQTQGFFQPLDCNPTLQIGYTSAVSDQITSTTTPTHAQQVNGFLPGWML</sequence>
<gene>
    <name evidence="1" type="ORF">E6C27_scaffold1202G00550</name>
</gene>
<organism evidence="1 2">
    <name type="scientific">Cucumis melo var. makuwa</name>
    <name type="common">Oriental melon</name>
    <dbReference type="NCBI Taxonomy" id="1194695"/>
    <lineage>
        <taxon>Eukaryota</taxon>
        <taxon>Viridiplantae</taxon>
        <taxon>Streptophyta</taxon>
        <taxon>Embryophyta</taxon>
        <taxon>Tracheophyta</taxon>
        <taxon>Spermatophyta</taxon>
        <taxon>Magnoliopsida</taxon>
        <taxon>eudicotyledons</taxon>
        <taxon>Gunneridae</taxon>
        <taxon>Pentapetalae</taxon>
        <taxon>rosids</taxon>
        <taxon>fabids</taxon>
        <taxon>Cucurbitales</taxon>
        <taxon>Cucurbitaceae</taxon>
        <taxon>Benincaseae</taxon>
        <taxon>Cucumis</taxon>
    </lineage>
</organism>
<reference evidence="1 2" key="1">
    <citation type="submission" date="2019-08" db="EMBL/GenBank/DDBJ databases">
        <title>Draft genome sequences of two oriental melons (Cucumis melo L. var makuwa).</title>
        <authorList>
            <person name="Kwon S.-Y."/>
        </authorList>
    </citation>
    <scope>NUCLEOTIDE SEQUENCE [LARGE SCALE GENOMIC DNA]</scope>
    <source>
        <strain evidence="2">cv. SW 3</strain>
        <tissue evidence="1">Leaf</tissue>
    </source>
</reference>
<dbReference type="AlphaFoldDB" id="A0A5A7TVU8"/>
<protein>
    <submittedName>
        <fullName evidence="1">Developmental protein SEPALLATA 1</fullName>
    </submittedName>
</protein>
<comment type="caution">
    <text evidence="1">The sequence shown here is derived from an EMBL/GenBank/DDBJ whole genome shotgun (WGS) entry which is preliminary data.</text>
</comment>
<name>A0A5A7TVU8_CUCMM</name>
<accession>A0A5A7TVU8</accession>
<dbReference type="EMBL" id="SSTE01014403">
    <property type="protein sequence ID" value="KAA0045505.1"/>
    <property type="molecule type" value="Genomic_DNA"/>
</dbReference>